<accession>A0A1Y2BER9</accession>
<keyword evidence="1" id="KW-0812">Transmembrane</keyword>
<keyword evidence="3" id="KW-1185">Reference proteome</keyword>
<dbReference type="EMBL" id="MCGO01000068">
    <property type="protein sequence ID" value="ORY33196.1"/>
    <property type="molecule type" value="Genomic_DNA"/>
</dbReference>
<dbReference type="GO" id="GO:0016787">
    <property type="term" value="F:hydrolase activity"/>
    <property type="evidence" value="ECO:0007669"/>
    <property type="project" value="UniProtKB-KW"/>
</dbReference>
<gene>
    <name evidence="2" type="ORF">BCR33DRAFT_520612</name>
</gene>
<dbReference type="AlphaFoldDB" id="A0A1Y2BER9"/>
<sequence length="412" mass="47922">MFEVEPLLPTTVPKKHTPSSHQIKLLVLFLALVLLIWLWLAGTFNGAWFFLPLLCGLYVFLFVLSSKRTTSVTVKFDTKKRWTEQQANEWYASQPWLVGSNYIPSTAVNQLEMWQRETFDPATIERELRIAQKLGMNTMRIFFHDLAYHTDSTGFFERVDVVLGICEKCGIKPLLVLFDSCWNPKPVAGPQLPPIYGWHNSRWVMAPGIDALLEPGQETRLEVYVRALAKQFKRDTRILAWDMWNEAENGMKENVLKVIEGLLPRMFEWMREEGVEQPLTTCLMGQPMKWNSFQMMQIGLSDILSFHNYGAPESFLEDVRGLRRFNRPILCTEWLARPTSVPHEILPIAKLERVGMFNWGFVTGKTNTRFPYDSIGNPYTHEPELWLHDLFLQDGSPYLQSEYDLFYKLLQS</sequence>
<dbReference type="SUPFAM" id="SSF51445">
    <property type="entry name" value="(Trans)glycosidases"/>
    <property type="match status" value="1"/>
</dbReference>
<organism evidence="2 3">
    <name type="scientific">Rhizoclosmatium globosum</name>
    <dbReference type="NCBI Taxonomy" id="329046"/>
    <lineage>
        <taxon>Eukaryota</taxon>
        <taxon>Fungi</taxon>
        <taxon>Fungi incertae sedis</taxon>
        <taxon>Chytridiomycota</taxon>
        <taxon>Chytridiomycota incertae sedis</taxon>
        <taxon>Chytridiomycetes</taxon>
        <taxon>Chytridiales</taxon>
        <taxon>Chytriomycetaceae</taxon>
        <taxon>Rhizoclosmatium</taxon>
    </lineage>
</organism>
<evidence type="ECO:0000313" key="2">
    <source>
        <dbReference type="EMBL" id="ORY33196.1"/>
    </source>
</evidence>
<name>A0A1Y2BER9_9FUNG</name>
<evidence type="ECO:0000256" key="1">
    <source>
        <dbReference type="SAM" id="Phobius"/>
    </source>
</evidence>
<keyword evidence="1" id="KW-0472">Membrane</keyword>
<protein>
    <submittedName>
        <fullName evidence="2">Glycoside hydrolase</fullName>
    </submittedName>
</protein>
<evidence type="ECO:0000313" key="3">
    <source>
        <dbReference type="Proteomes" id="UP000193642"/>
    </source>
</evidence>
<proteinExistence type="predicted"/>
<dbReference type="Gene3D" id="3.20.20.80">
    <property type="entry name" value="Glycosidases"/>
    <property type="match status" value="1"/>
</dbReference>
<feature type="transmembrane region" description="Helical" evidence="1">
    <location>
        <begin position="23"/>
        <end position="40"/>
    </location>
</feature>
<keyword evidence="2" id="KW-0378">Hydrolase</keyword>
<dbReference type="InterPro" id="IPR017853">
    <property type="entry name" value="GH"/>
</dbReference>
<reference evidence="2 3" key="1">
    <citation type="submission" date="2016-07" db="EMBL/GenBank/DDBJ databases">
        <title>Pervasive Adenine N6-methylation of Active Genes in Fungi.</title>
        <authorList>
            <consortium name="DOE Joint Genome Institute"/>
            <person name="Mondo S.J."/>
            <person name="Dannebaum R.O."/>
            <person name="Kuo R.C."/>
            <person name="Labutti K."/>
            <person name="Haridas S."/>
            <person name="Kuo A."/>
            <person name="Salamov A."/>
            <person name="Ahrendt S.R."/>
            <person name="Lipzen A."/>
            <person name="Sullivan W."/>
            <person name="Andreopoulos W.B."/>
            <person name="Clum A."/>
            <person name="Lindquist E."/>
            <person name="Daum C."/>
            <person name="Ramamoorthy G.K."/>
            <person name="Gryganskyi A."/>
            <person name="Culley D."/>
            <person name="Magnuson J.K."/>
            <person name="James T.Y."/>
            <person name="O'Malley M.A."/>
            <person name="Stajich J.E."/>
            <person name="Spatafora J.W."/>
            <person name="Visel A."/>
            <person name="Grigoriev I.V."/>
        </authorList>
    </citation>
    <scope>NUCLEOTIDE SEQUENCE [LARGE SCALE GENOMIC DNA]</scope>
    <source>
        <strain evidence="2 3">JEL800</strain>
    </source>
</reference>
<keyword evidence="1" id="KW-1133">Transmembrane helix</keyword>
<feature type="transmembrane region" description="Helical" evidence="1">
    <location>
        <begin position="46"/>
        <end position="65"/>
    </location>
</feature>
<dbReference type="OrthoDB" id="10024788at2759"/>
<dbReference type="Proteomes" id="UP000193642">
    <property type="component" value="Unassembled WGS sequence"/>
</dbReference>
<comment type="caution">
    <text evidence="2">The sequence shown here is derived from an EMBL/GenBank/DDBJ whole genome shotgun (WGS) entry which is preliminary data.</text>
</comment>